<feature type="region of interest" description="Disordered" evidence="1">
    <location>
        <begin position="81"/>
        <end position="168"/>
    </location>
</feature>
<keyword evidence="2" id="KW-0812">Transmembrane</keyword>
<keyword evidence="2" id="KW-1133">Transmembrane helix</keyword>
<evidence type="ECO:0000313" key="4">
    <source>
        <dbReference type="Proteomes" id="UP000722121"/>
    </source>
</evidence>
<feature type="compositionally biased region" description="Low complexity" evidence="1">
    <location>
        <begin position="107"/>
        <end position="120"/>
    </location>
</feature>
<protein>
    <submittedName>
        <fullName evidence="3">Uncharacterized protein</fullName>
    </submittedName>
</protein>
<comment type="caution">
    <text evidence="3">The sequence shown here is derived from an EMBL/GenBank/DDBJ whole genome shotgun (WGS) entry which is preliminary data.</text>
</comment>
<dbReference type="EMBL" id="JAFITR010000007">
    <property type="protein sequence ID" value="MBN4066567.1"/>
    <property type="molecule type" value="Genomic_DNA"/>
</dbReference>
<evidence type="ECO:0000256" key="1">
    <source>
        <dbReference type="SAM" id="MobiDB-lite"/>
    </source>
</evidence>
<name>A0ABS3AR59_9BACT</name>
<keyword evidence="2" id="KW-0472">Membrane</keyword>
<sequence length="196" mass="21129">MDITTRNDSSLSTRERAAHRLEQSANLLMTGGAKGLSLISGDYSGSSRESKIGHIAAGVFLLLLTLPFTLIGLGLSAIGKLLKPPTNPSREEPVTELLPENSSLSSTPEETVTPEKTPTTFQDNKNPEPTDDSTENDSERAEETSPSDDPLAPNDPKTEWLPLFGRTTEAEVKTTREVNALLDMFMLEGTEATNSA</sequence>
<evidence type="ECO:0000313" key="3">
    <source>
        <dbReference type="EMBL" id="MBN4066567.1"/>
    </source>
</evidence>
<gene>
    <name evidence="3" type="ORF">JYU14_00595</name>
</gene>
<reference evidence="3 4" key="1">
    <citation type="submission" date="2021-02" db="EMBL/GenBank/DDBJ databases">
        <title>Activity-based single-cell genomes from oceanic crustal fluid captures similar information to metagenomic and metatranscriptomic surveys with orders of magnitude less sampling.</title>
        <authorList>
            <person name="D'Angelo T.S."/>
            <person name="Orcutt B.N."/>
        </authorList>
    </citation>
    <scope>NUCLEOTIDE SEQUENCE [LARGE SCALE GENOMIC DNA]</scope>
    <source>
        <strain evidence="3">AH-315-G07</strain>
    </source>
</reference>
<accession>A0ABS3AR59</accession>
<proteinExistence type="predicted"/>
<keyword evidence="4" id="KW-1185">Reference proteome</keyword>
<evidence type="ECO:0000256" key="2">
    <source>
        <dbReference type="SAM" id="Phobius"/>
    </source>
</evidence>
<dbReference type="Proteomes" id="UP000722121">
    <property type="component" value="Unassembled WGS sequence"/>
</dbReference>
<feature type="transmembrane region" description="Helical" evidence="2">
    <location>
        <begin position="52"/>
        <end position="75"/>
    </location>
</feature>
<organism evidence="3 4">
    <name type="scientific">Simkania negevensis</name>
    <dbReference type="NCBI Taxonomy" id="83561"/>
    <lineage>
        <taxon>Bacteria</taxon>
        <taxon>Pseudomonadati</taxon>
        <taxon>Chlamydiota</taxon>
        <taxon>Chlamydiia</taxon>
        <taxon>Parachlamydiales</taxon>
        <taxon>Simkaniaceae</taxon>
        <taxon>Simkania</taxon>
    </lineage>
</organism>